<dbReference type="CDD" id="cd02947">
    <property type="entry name" value="TRX_family"/>
    <property type="match status" value="1"/>
</dbReference>
<dbReference type="SUPFAM" id="SSF52833">
    <property type="entry name" value="Thioredoxin-like"/>
    <property type="match status" value="1"/>
</dbReference>
<dbReference type="VEuPathDB" id="FungiDB:CJJ07_005222"/>
<gene>
    <name evidence="4" type="ORF">B9J08_001086</name>
    <name evidence="3" type="ORF">B9J08_03336</name>
</gene>
<reference evidence="4 5" key="1">
    <citation type="journal article" date="2017" name="Clin. Infect. Dis.">
        <title>Simultaneous emergence of multidrug-resistant Candida auris on 3 continents confirmed by whole-genome sequencing and epidemiological analyses.</title>
        <authorList>
            <person name="Lockhart S.R."/>
            <person name="Etienne K.A."/>
            <person name="Vallabhaneni S."/>
            <person name="Farooqi J."/>
            <person name="Chowdhary A."/>
            <person name="Govender N.P."/>
            <person name="Colombo A.L."/>
            <person name="Calvo B."/>
            <person name="Cuomo C.A."/>
            <person name="Desjardins C.A."/>
            <person name="Berkow E.L."/>
            <person name="Castanheira M."/>
            <person name="Magobo R.E."/>
            <person name="Jabeen K."/>
            <person name="Asghar R.J."/>
            <person name="Meis J.F."/>
            <person name="Jackson B."/>
            <person name="Chiller T."/>
            <person name="Litvintseva A.P."/>
        </authorList>
    </citation>
    <scope>NUCLEOTIDE SEQUENCE [LARGE SCALE GENOMIC DNA]</scope>
    <source>
        <strain evidence="4 5">B8441</strain>
    </source>
</reference>
<dbReference type="InterPro" id="IPR017937">
    <property type="entry name" value="Thioredoxin_CS"/>
</dbReference>
<dbReference type="PROSITE" id="PS00194">
    <property type="entry name" value="THIOREDOXIN_1"/>
    <property type="match status" value="1"/>
</dbReference>
<evidence type="ECO:0000313" key="5">
    <source>
        <dbReference type="Proteomes" id="UP000230249"/>
    </source>
</evidence>
<dbReference type="PRINTS" id="PR00421">
    <property type="entry name" value="THIOREDOXIN"/>
</dbReference>
<dbReference type="Gene3D" id="3.40.30.10">
    <property type="entry name" value="Glutaredoxin"/>
    <property type="match status" value="1"/>
</dbReference>
<keyword evidence="5" id="KW-1185">Reference proteome</keyword>
<dbReference type="Proteomes" id="UP000230249">
    <property type="component" value="Unassembled WGS sequence"/>
</dbReference>
<dbReference type="AlphaFoldDB" id="A0A2H1A0Y1"/>
<dbReference type="OMA" id="INANASW"/>
<dbReference type="VEuPathDB" id="FungiDB:QG37_00593"/>
<dbReference type="EMBL" id="PEKT03000003">
    <property type="protein sequence ID" value="KAK8440238.1"/>
    <property type="molecule type" value="Genomic_DNA"/>
</dbReference>
<evidence type="ECO:0000313" key="3">
    <source>
        <dbReference type="EMBL" id="KAK8440238.1"/>
    </source>
</evidence>
<dbReference type="STRING" id="498019.A0A2H1A0Y1"/>
<dbReference type="VEuPathDB" id="FungiDB:CJI96_0002934"/>
<dbReference type="VEuPathDB" id="FungiDB:CJI97_001520"/>
<dbReference type="VEuPathDB" id="FungiDB:CJJ09_003344"/>
<name>A0A2H1A0Y1_CANAR</name>
<dbReference type="InterPro" id="IPR013766">
    <property type="entry name" value="Thioredoxin_domain"/>
</dbReference>
<evidence type="ECO:0000256" key="1">
    <source>
        <dbReference type="ARBA" id="ARBA00023157"/>
    </source>
</evidence>
<comment type="caution">
    <text evidence="4">The sequence shown here is derived from an EMBL/GenBank/DDBJ whole genome shotgun (WGS) entry which is preliminary data.</text>
</comment>
<dbReference type="InterPro" id="IPR005746">
    <property type="entry name" value="Thioredoxin"/>
</dbReference>
<dbReference type="PROSITE" id="PS51352">
    <property type="entry name" value="THIOREDOXIN_2"/>
    <property type="match status" value="1"/>
</dbReference>
<dbReference type="NCBIfam" id="TIGR01068">
    <property type="entry name" value="thioredoxin"/>
    <property type="match status" value="1"/>
</dbReference>
<protein>
    <submittedName>
        <fullName evidence="4">Thioredoxin</fullName>
    </submittedName>
</protein>
<dbReference type="EMBL" id="PEKT02000003">
    <property type="protein sequence ID" value="PIS56550.1"/>
    <property type="molecule type" value="Genomic_DNA"/>
</dbReference>
<dbReference type="GO" id="GO:0015035">
    <property type="term" value="F:protein-disulfide reductase activity"/>
    <property type="evidence" value="ECO:0007669"/>
    <property type="project" value="InterPro"/>
</dbReference>
<reference evidence="3 5" key="3">
    <citation type="journal article" date="2018" name="Nat. Commun.">
        <title>Genomic insights into multidrug-resistance, mating and virulence in Candida auris and related emerging species.</title>
        <authorList>
            <person name="Munoz J.F."/>
            <person name="Gade L."/>
            <person name="Chow N.A."/>
            <person name="Loparev V.N."/>
            <person name="Juieng P."/>
            <person name="Berkow E.L."/>
            <person name="Farrer R.A."/>
            <person name="Litvintseva A.P."/>
            <person name="Cuomo C.A."/>
        </authorList>
    </citation>
    <scope>GENOME REANNOTATION</scope>
    <source>
        <strain evidence="3 5">B8441</strain>
    </source>
</reference>
<dbReference type="Pfam" id="PF00085">
    <property type="entry name" value="Thioredoxin"/>
    <property type="match status" value="1"/>
</dbReference>
<feature type="domain" description="Thioredoxin" evidence="2">
    <location>
        <begin position="3"/>
        <end position="116"/>
    </location>
</feature>
<dbReference type="VEuPathDB" id="FungiDB:B9J08_001086"/>
<keyword evidence="1" id="KW-1015">Disulfide bond</keyword>
<evidence type="ECO:0000259" key="2">
    <source>
        <dbReference type="PROSITE" id="PS51352"/>
    </source>
</evidence>
<reference evidence="4" key="2">
    <citation type="submission" date="2017-11" db="EMBL/GenBank/DDBJ databases">
        <title>Candida auris genome assembly and annotation.</title>
        <authorList>
            <person name="Munoz J.F."/>
            <person name="Gade L.G."/>
            <person name="Chow N.A."/>
            <person name="Litvintseva A.P."/>
            <person name="Loparev V.N."/>
            <person name="Cuomo C.A."/>
        </authorList>
    </citation>
    <scope>NUCLEOTIDE SEQUENCE</scope>
    <source>
        <strain evidence="4">B8441</strain>
    </source>
</reference>
<accession>A0A2H1A0Y1</accession>
<dbReference type="PANTHER" id="PTHR46115">
    <property type="entry name" value="THIOREDOXIN-LIKE PROTEIN 1"/>
    <property type="match status" value="1"/>
</dbReference>
<sequence>MRLRLASYSTEPTITELRDTEMFAKFVNSEKPSVIDFYATWCGPCKAIAPIFDKIAAAVPEAQFARVDVDEAQDVAGKNEISAMPTILFFKNGEQSGKIVGADLQQLVKLIEENTGVDIKSRKL</sequence>
<dbReference type="FunFam" id="3.40.30.10:FF:000245">
    <property type="entry name" value="Thioredoxin"/>
    <property type="match status" value="1"/>
</dbReference>
<dbReference type="InterPro" id="IPR036249">
    <property type="entry name" value="Thioredoxin-like_sf"/>
</dbReference>
<organism evidence="4">
    <name type="scientific">Candidozyma auris</name>
    <name type="common">Yeast</name>
    <name type="synonym">Candida auris</name>
    <dbReference type="NCBI Taxonomy" id="498019"/>
    <lineage>
        <taxon>Eukaryota</taxon>
        <taxon>Fungi</taxon>
        <taxon>Dikarya</taxon>
        <taxon>Ascomycota</taxon>
        <taxon>Saccharomycotina</taxon>
        <taxon>Pichiomycetes</taxon>
        <taxon>Metschnikowiaceae</taxon>
        <taxon>Candidozyma</taxon>
    </lineage>
</organism>
<reference evidence="3" key="4">
    <citation type="submission" date="2024-03" db="EMBL/GenBank/DDBJ databases">
        <title>Improved genome assembly of Candida auris strain B8441 and annotation of B11205.</title>
        <authorList>
            <person name="Cauldron N.C."/>
            <person name="Shea T."/>
            <person name="Cuomo C.A."/>
        </authorList>
    </citation>
    <scope>NUCLEOTIDE SEQUENCE</scope>
    <source>
        <strain evidence="3">B8441</strain>
    </source>
</reference>
<proteinExistence type="predicted"/>
<evidence type="ECO:0000313" key="4">
    <source>
        <dbReference type="EMBL" id="PIS56550.1"/>
    </source>
</evidence>